<dbReference type="RefSeq" id="WP_091749965.1">
    <property type="nucleotide sequence ID" value="NZ_FODY01000024.1"/>
</dbReference>
<feature type="transmembrane region" description="Helical" evidence="9">
    <location>
        <begin position="97"/>
        <end position="118"/>
    </location>
</feature>
<feature type="transmembrane region" description="Helical" evidence="9">
    <location>
        <begin position="194"/>
        <end position="212"/>
    </location>
</feature>
<evidence type="ECO:0000256" key="6">
    <source>
        <dbReference type="ARBA" id="ARBA00022692"/>
    </source>
</evidence>
<evidence type="ECO:0000256" key="2">
    <source>
        <dbReference type="ARBA" id="ARBA00022448"/>
    </source>
</evidence>
<evidence type="ECO:0000259" key="10">
    <source>
        <dbReference type="PROSITE" id="PS51104"/>
    </source>
</evidence>
<keyword evidence="12" id="KW-1185">Reference proteome</keyword>
<dbReference type="InterPro" id="IPR003352">
    <property type="entry name" value="PTS_EIIC"/>
</dbReference>
<evidence type="ECO:0000313" key="11">
    <source>
        <dbReference type="EMBL" id="SEP39376.1"/>
    </source>
</evidence>
<dbReference type="Proteomes" id="UP000198847">
    <property type="component" value="Unassembled WGS sequence"/>
</dbReference>
<dbReference type="GO" id="GO:0005886">
    <property type="term" value="C:plasma membrane"/>
    <property type="evidence" value="ECO:0007669"/>
    <property type="project" value="UniProtKB-SubCell"/>
</dbReference>
<feature type="transmembrane region" description="Helical" evidence="9">
    <location>
        <begin position="219"/>
        <end position="244"/>
    </location>
</feature>
<keyword evidence="7 9" id="KW-1133">Transmembrane helix</keyword>
<keyword evidence="8 9" id="KW-0472">Membrane</keyword>
<feature type="transmembrane region" description="Helical" evidence="9">
    <location>
        <begin position="55"/>
        <end position="76"/>
    </location>
</feature>
<evidence type="ECO:0000256" key="8">
    <source>
        <dbReference type="ARBA" id="ARBA00023136"/>
    </source>
</evidence>
<evidence type="ECO:0000256" key="9">
    <source>
        <dbReference type="SAM" id="Phobius"/>
    </source>
</evidence>
<dbReference type="InterPro" id="IPR006327">
    <property type="entry name" value="PTS_IIC_fruc"/>
</dbReference>
<dbReference type="NCBIfam" id="NF007787">
    <property type="entry name" value="PRK10478.1"/>
    <property type="match status" value="1"/>
</dbReference>
<dbReference type="NCBIfam" id="TIGR01427">
    <property type="entry name" value="PTS_IIC_fructo"/>
    <property type="match status" value="1"/>
</dbReference>
<dbReference type="GO" id="GO:0009401">
    <property type="term" value="P:phosphoenolpyruvate-dependent sugar phosphotransferase system"/>
    <property type="evidence" value="ECO:0007669"/>
    <property type="project" value="UniProtKB-KW"/>
</dbReference>
<evidence type="ECO:0000313" key="12">
    <source>
        <dbReference type="Proteomes" id="UP000198847"/>
    </source>
</evidence>
<feature type="transmembrane region" description="Helical" evidence="9">
    <location>
        <begin position="165"/>
        <end position="188"/>
    </location>
</feature>
<feature type="domain" description="PTS EIIC type-2" evidence="10">
    <location>
        <begin position="11"/>
        <end position="352"/>
    </location>
</feature>
<dbReference type="STRING" id="112903.SAMN04490178_1246"/>
<dbReference type="PROSITE" id="PS51104">
    <property type="entry name" value="PTS_EIIC_TYPE_2"/>
    <property type="match status" value="1"/>
</dbReference>
<dbReference type="OrthoDB" id="9782569at2"/>
<organism evidence="11 12">
    <name type="scientific">Propionispora vibrioides</name>
    <dbReference type="NCBI Taxonomy" id="112903"/>
    <lineage>
        <taxon>Bacteria</taxon>
        <taxon>Bacillati</taxon>
        <taxon>Bacillota</taxon>
        <taxon>Negativicutes</taxon>
        <taxon>Selenomonadales</taxon>
        <taxon>Sporomusaceae</taxon>
        <taxon>Propionispora</taxon>
    </lineage>
</organism>
<dbReference type="InterPro" id="IPR013014">
    <property type="entry name" value="PTS_EIIC_2"/>
</dbReference>
<evidence type="ECO:0000256" key="1">
    <source>
        <dbReference type="ARBA" id="ARBA00004429"/>
    </source>
</evidence>
<keyword evidence="3" id="KW-1003">Cell membrane</keyword>
<evidence type="ECO:0000256" key="5">
    <source>
        <dbReference type="ARBA" id="ARBA00022683"/>
    </source>
</evidence>
<keyword evidence="6 9" id="KW-0812">Transmembrane</keyword>
<feature type="transmembrane region" description="Helical" evidence="9">
    <location>
        <begin position="283"/>
        <end position="301"/>
    </location>
</feature>
<name>A0A1H8XHN3_9FIRM</name>
<dbReference type="Pfam" id="PF02378">
    <property type="entry name" value="PTS_EIIC"/>
    <property type="match status" value="1"/>
</dbReference>
<dbReference type="GO" id="GO:0005351">
    <property type="term" value="F:carbohydrate:proton symporter activity"/>
    <property type="evidence" value="ECO:0007669"/>
    <property type="project" value="InterPro"/>
</dbReference>
<dbReference type="GO" id="GO:0090563">
    <property type="term" value="F:protein-phosphocysteine-sugar phosphotransferase activity"/>
    <property type="evidence" value="ECO:0007669"/>
    <property type="project" value="TreeGrafter"/>
</dbReference>
<gene>
    <name evidence="11" type="ORF">SAMN04490178_1246</name>
</gene>
<dbReference type="PANTHER" id="PTHR30505:SF34">
    <property type="entry name" value="FRUCTOSE-LIKE PERMEASE IIC COMPONENT 2"/>
    <property type="match status" value="1"/>
</dbReference>
<comment type="subcellular location">
    <subcellularLocation>
        <location evidence="1">Cell inner membrane</location>
        <topology evidence="1">Multi-pass membrane protein</topology>
    </subcellularLocation>
</comment>
<evidence type="ECO:0000256" key="3">
    <source>
        <dbReference type="ARBA" id="ARBA00022475"/>
    </source>
</evidence>
<dbReference type="InterPro" id="IPR050864">
    <property type="entry name" value="Bacterial_PTS_Sugar_Transport"/>
</dbReference>
<keyword evidence="5" id="KW-0598">Phosphotransferase system</keyword>
<dbReference type="AlphaFoldDB" id="A0A1H8XHN3"/>
<feature type="transmembrane region" description="Helical" evidence="9">
    <location>
        <begin position="321"/>
        <end position="342"/>
    </location>
</feature>
<reference evidence="11 12" key="1">
    <citation type="submission" date="2016-10" db="EMBL/GenBank/DDBJ databases">
        <authorList>
            <person name="de Groot N.N."/>
        </authorList>
    </citation>
    <scope>NUCLEOTIDE SEQUENCE [LARGE SCALE GENOMIC DNA]</scope>
    <source>
        <strain evidence="11 12">DSM 13305</strain>
    </source>
</reference>
<dbReference type="PANTHER" id="PTHR30505">
    <property type="entry name" value="FRUCTOSE-LIKE PERMEASE"/>
    <property type="match status" value="1"/>
</dbReference>
<keyword evidence="4" id="KW-0762">Sugar transport</keyword>
<feature type="transmembrane region" description="Helical" evidence="9">
    <location>
        <begin position="21"/>
        <end position="43"/>
    </location>
</feature>
<evidence type="ECO:0000256" key="4">
    <source>
        <dbReference type="ARBA" id="ARBA00022597"/>
    </source>
</evidence>
<protein>
    <submittedName>
        <fullName evidence="11">PTS system, fructose-specific IIC-like component</fullName>
    </submittedName>
</protein>
<feature type="transmembrane region" description="Helical" evidence="9">
    <location>
        <begin position="130"/>
        <end position="153"/>
    </location>
</feature>
<proteinExistence type="predicted"/>
<dbReference type="GO" id="GO:0008982">
    <property type="term" value="F:protein-N(PI)-phosphohistidine-sugar phosphotransferase activity"/>
    <property type="evidence" value="ECO:0007669"/>
    <property type="project" value="InterPro"/>
</dbReference>
<sequence>MDDLKGLFKNTRQHLMSGVSYMIPFVVAGGVLLALSVLLFGSASVPPEGTRLNDLFNIGAAGLGLMVPILAGFIAFSMADRPGIAPGAIGGFLANKIGAGFLGGIVAGILAGVIVFYLKKIKVPTIMRSVMPIFVIPLVGTFIVGGLMMWALGTPIAGLMSGMKAWLEGLGTGNLGILGIIVGLMIAFDMGGPINKVAYGFGVAMVGTIDTATGMASPIALTIMAGIGVAICVPPIGMGVATLLAPKKYTAEEREAGKAAILMGLIGITEGAIPFAAADPLKVIPSIMAGSAVGSVAAMLLGAGNPAPWGGWIVLPVTKGAGAYIIATLVGVAVTALLVNILKRKVNQATSNTDTGDGSQEVELTFE</sequence>
<dbReference type="EMBL" id="FODY01000024">
    <property type="protein sequence ID" value="SEP39376.1"/>
    <property type="molecule type" value="Genomic_DNA"/>
</dbReference>
<accession>A0A1H8XHN3</accession>
<keyword evidence="2" id="KW-0813">Transport</keyword>
<evidence type="ECO:0000256" key="7">
    <source>
        <dbReference type="ARBA" id="ARBA00022989"/>
    </source>
</evidence>